<accession>A0AAU2H8T2</accession>
<sequence length="183" mass="19717">MRKIIASVYITLDGVIENPSWSAPFFNDEAAKFAQAQLFAADALLLGRVTYQGFAAAWPTITDEDGFADRMNSMRKYVATTTLDTAEWNATLLAGDVPAAVTELKQQDGGDLLVYGSGDLVNTLLEADLVDELRLWTHPVIEGTGKRLFTAASPKKTLQLISTTTFSTGAQVLAYAPVAPADQ</sequence>
<dbReference type="PANTHER" id="PTHR38011">
    <property type="entry name" value="DIHYDROFOLATE REDUCTASE FAMILY PROTEIN (AFU_ORTHOLOGUE AFUA_8G06820)"/>
    <property type="match status" value="1"/>
</dbReference>
<dbReference type="GO" id="GO:0008703">
    <property type="term" value="F:5-amino-6-(5-phosphoribosylamino)uracil reductase activity"/>
    <property type="evidence" value="ECO:0007669"/>
    <property type="project" value="InterPro"/>
</dbReference>
<name>A0AAU2H8T2_9ACTN</name>
<protein>
    <submittedName>
        <fullName evidence="2">Dihydrofolate reductase family protein</fullName>
    </submittedName>
</protein>
<feature type="domain" description="Bacterial bifunctional deaminase-reductase C-terminal" evidence="1">
    <location>
        <begin position="2"/>
        <end position="171"/>
    </location>
</feature>
<dbReference type="InterPro" id="IPR050765">
    <property type="entry name" value="Riboflavin_Biosynth_HTPR"/>
</dbReference>
<gene>
    <name evidence="2" type="ORF">OHV25_35600</name>
</gene>
<dbReference type="InterPro" id="IPR024072">
    <property type="entry name" value="DHFR-like_dom_sf"/>
</dbReference>
<dbReference type="EMBL" id="CP108253">
    <property type="protein sequence ID" value="WTU44538.1"/>
    <property type="molecule type" value="Genomic_DNA"/>
</dbReference>
<dbReference type="AlphaFoldDB" id="A0AAU2H8T2"/>
<evidence type="ECO:0000313" key="2">
    <source>
        <dbReference type="EMBL" id="WTU44538.1"/>
    </source>
</evidence>
<dbReference type="Pfam" id="PF01872">
    <property type="entry name" value="RibD_C"/>
    <property type="match status" value="1"/>
</dbReference>
<dbReference type="PANTHER" id="PTHR38011:SF11">
    <property type="entry name" value="2,5-DIAMINO-6-RIBOSYLAMINO-4(3H)-PYRIMIDINONE 5'-PHOSPHATE REDUCTASE"/>
    <property type="match status" value="1"/>
</dbReference>
<proteinExistence type="predicted"/>
<dbReference type="GO" id="GO:0009231">
    <property type="term" value="P:riboflavin biosynthetic process"/>
    <property type="evidence" value="ECO:0007669"/>
    <property type="project" value="InterPro"/>
</dbReference>
<dbReference type="InterPro" id="IPR002734">
    <property type="entry name" value="RibDG_C"/>
</dbReference>
<evidence type="ECO:0000259" key="1">
    <source>
        <dbReference type="Pfam" id="PF01872"/>
    </source>
</evidence>
<reference evidence="2" key="1">
    <citation type="submission" date="2022-10" db="EMBL/GenBank/DDBJ databases">
        <title>The complete genomes of actinobacterial strains from the NBC collection.</title>
        <authorList>
            <person name="Joergensen T.S."/>
            <person name="Alvarez Arevalo M."/>
            <person name="Sterndorff E.B."/>
            <person name="Faurdal D."/>
            <person name="Vuksanovic O."/>
            <person name="Mourched A.-S."/>
            <person name="Charusanti P."/>
            <person name="Shaw S."/>
            <person name="Blin K."/>
            <person name="Weber T."/>
        </authorList>
    </citation>
    <scope>NUCLEOTIDE SEQUENCE</scope>
    <source>
        <strain evidence="2">NBC_00060</strain>
    </source>
</reference>
<dbReference type="Gene3D" id="3.40.430.10">
    <property type="entry name" value="Dihydrofolate Reductase, subunit A"/>
    <property type="match status" value="1"/>
</dbReference>
<dbReference type="SUPFAM" id="SSF53597">
    <property type="entry name" value="Dihydrofolate reductase-like"/>
    <property type="match status" value="1"/>
</dbReference>
<organism evidence="2">
    <name type="scientific">Streptomyces sp. NBC_00060</name>
    <dbReference type="NCBI Taxonomy" id="2975636"/>
    <lineage>
        <taxon>Bacteria</taxon>
        <taxon>Bacillati</taxon>
        <taxon>Actinomycetota</taxon>
        <taxon>Actinomycetes</taxon>
        <taxon>Kitasatosporales</taxon>
        <taxon>Streptomycetaceae</taxon>
        <taxon>Streptomyces</taxon>
    </lineage>
</organism>